<keyword evidence="2" id="KW-0812">Transmembrane</keyword>
<dbReference type="SUPFAM" id="SSF49464">
    <property type="entry name" value="Carboxypeptidase regulatory domain-like"/>
    <property type="match status" value="1"/>
</dbReference>
<name>A0A1M7J7N9_9BACT</name>
<keyword evidence="2" id="KW-0813">Transport</keyword>
<reference evidence="5 6" key="1">
    <citation type="submission" date="2016-11" db="EMBL/GenBank/DDBJ databases">
        <authorList>
            <person name="Jaros S."/>
            <person name="Januszkiewicz K."/>
            <person name="Wedrychowicz H."/>
        </authorList>
    </citation>
    <scope>NUCLEOTIDE SEQUENCE [LARGE SCALE GENOMIC DNA]</scope>
    <source>
        <strain evidence="5 6">DSM 27406</strain>
    </source>
</reference>
<dbReference type="Gene3D" id="2.170.130.10">
    <property type="entry name" value="TonB-dependent receptor, plug domain"/>
    <property type="match status" value="1"/>
</dbReference>
<dbReference type="InterPro" id="IPR039426">
    <property type="entry name" value="TonB-dep_rcpt-like"/>
</dbReference>
<keyword evidence="2" id="KW-1134">Transmembrane beta strand</keyword>
<dbReference type="GO" id="GO:0015344">
    <property type="term" value="F:siderophore uptake transmembrane transporter activity"/>
    <property type="evidence" value="ECO:0007669"/>
    <property type="project" value="TreeGrafter"/>
</dbReference>
<dbReference type="InterPro" id="IPR023996">
    <property type="entry name" value="TonB-dep_OMP_SusC/RagA"/>
</dbReference>
<organism evidence="5 6">
    <name type="scientific">Chitinophaga jiangningensis</name>
    <dbReference type="NCBI Taxonomy" id="1419482"/>
    <lineage>
        <taxon>Bacteria</taxon>
        <taxon>Pseudomonadati</taxon>
        <taxon>Bacteroidota</taxon>
        <taxon>Chitinophagia</taxon>
        <taxon>Chitinophagales</taxon>
        <taxon>Chitinophagaceae</taxon>
        <taxon>Chitinophaga</taxon>
    </lineage>
</organism>
<keyword evidence="2" id="KW-0472">Membrane</keyword>
<proteinExistence type="inferred from homology"/>
<evidence type="ECO:0000313" key="6">
    <source>
        <dbReference type="Proteomes" id="UP000184420"/>
    </source>
</evidence>
<dbReference type="InterPro" id="IPR023997">
    <property type="entry name" value="TonB-dep_OMP_SusC/RagA_CS"/>
</dbReference>
<keyword evidence="1 3" id="KW-0732">Signal</keyword>
<evidence type="ECO:0000313" key="5">
    <source>
        <dbReference type="EMBL" id="SHM49004.1"/>
    </source>
</evidence>
<dbReference type="EMBL" id="FRBL01000008">
    <property type="protein sequence ID" value="SHM49004.1"/>
    <property type="molecule type" value="Genomic_DNA"/>
</dbReference>
<dbReference type="InterPro" id="IPR008969">
    <property type="entry name" value="CarboxyPept-like_regulatory"/>
</dbReference>
<dbReference type="RefSeq" id="WP_073085195.1">
    <property type="nucleotide sequence ID" value="NZ_FRBL01000008.1"/>
</dbReference>
<dbReference type="NCBIfam" id="TIGR04056">
    <property type="entry name" value="OMP_RagA_SusC"/>
    <property type="match status" value="1"/>
</dbReference>
<feature type="signal peptide" evidence="3">
    <location>
        <begin position="1"/>
        <end position="19"/>
    </location>
</feature>
<comment type="similarity">
    <text evidence="2">Belongs to the TonB-dependent receptor family.</text>
</comment>
<dbReference type="PANTHER" id="PTHR30069:SF29">
    <property type="entry name" value="HEMOGLOBIN AND HEMOGLOBIN-HAPTOGLOBIN-BINDING PROTEIN 1-RELATED"/>
    <property type="match status" value="1"/>
</dbReference>
<dbReference type="InterPro" id="IPR012910">
    <property type="entry name" value="Plug_dom"/>
</dbReference>
<dbReference type="GO" id="GO:0009279">
    <property type="term" value="C:cell outer membrane"/>
    <property type="evidence" value="ECO:0007669"/>
    <property type="project" value="UniProtKB-SubCell"/>
</dbReference>
<evidence type="ECO:0000256" key="3">
    <source>
        <dbReference type="SAM" id="SignalP"/>
    </source>
</evidence>
<accession>A0A1M7J7N9</accession>
<keyword evidence="2" id="KW-0998">Cell outer membrane</keyword>
<dbReference type="STRING" id="1419482.SAMN05444266_108255"/>
<dbReference type="Pfam" id="PF13715">
    <property type="entry name" value="CarbopepD_reg_2"/>
    <property type="match status" value="1"/>
</dbReference>
<dbReference type="Gene3D" id="2.60.40.1120">
    <property type="entry name" value="Carboxypeptidase-like, regulatory domain"/>
    <property type="match status" value="1"/>
</dbReference>
<dbReference type="PANTHER" id="PTHR30069">
    <property type="entry name" value="TONB-DEPENDENT OUTER MEMBRANE RECEPTOR"/>
    <property type="match status" value="1"/>
</dbReference>
<feature type="domain" description="TonB-dependent receptor plug" evidence="4">
    <location>
        <begin position="116"/>
        <end position="219"/>
    </location>
</feature>
<dbReference type="OrthoDB" id="9768177at2"/>
<evidence type="ECO:0000259" key="4">
    <source>
        <dbReference type="Pfam" id="PF07715"/>
    </source>
</evidence>
<dbReference type="PROSITE" id="PS52016">
    <property type="entry name" value="TONB_DEPENDENT_REC_3"/>
    <property type="match status" value="1"/>
</dbReference>
<evidence type="ECO:0000256" key="2">
    <source>
        <dbReference type="PROSITE-ProRule" id="PRU01360"/>
    </source>
</evidence>
<keyword evidence="6" id="KW-1185">Reference proteome</keyword>
<dbReference type="SUPFAM" id="SSF56935">
    <property type="entry name" value="Porins"/>
    <property type="match status" value="1"/>
</dbReference>
<protein>
    <submittedName>
        <fullName evidence="5">TonB-linked outer membrane protein, SusC/RagA family</fullName>
    </submittedName>
</protein>
<feature type="chain" id="PRO_5012997625" evidence="3">
    <location>
        <begin position="20"/>
        <end position="1045"/>
    </location>
</feature>
<gene>
    <name evidence="5" type="ORF">SAMN05444266_108255</name>
</gene>
<sequence>MKKVYYLLLLCLLPLYMMAQQVSVKGRVTDEKGAPVFGANVVLESDSKRLGGGYTNENGEYTVHANSAATKITVSFVGYKAETQLINGRTTIDLVLQVSNSSLNDVVVVGYGNQKKATVAGAVATLSGKELTVTKNENVVNMLTGKVAGVRTVQLSAEPGSFNTQYDIRGMGGTPLIIIDGIPRSSGDLSRMNPDEIESLSVLKDASAAIYGVKSANGVIVVTTKRGAKNDNGKFNLNYSINQSWQQFLNVPQGVDAVDFMLLTNERDYSGFNNFFALRSPTYSDANINEYLSGNKPSSDWMGAITRKSAPQTQHNVSLNGGTDKVRYYFGFGYLNQGSIFKTNAINYDKYNFRSNVDVTLTKRLRGGVNVSGYVDNKNTPQGRSVWEILKYAMNYQPTLPIYANNNPQYPGVTDENGNPVALIDNNLVGNSTYKNKNFQGQAYLEYDIPGIEGLYARGVYNYGMGMADNTTGKKTYNLYLYDAQNDLYIPSTVNSPSWVNRGYYTSTTTVMQLSLNYKRTFAKRHNVNAMVLYEENHQRGDNFQAQRNYSLGIPYLFAGDNADQRGTMDGNGLYETVMKSLIGRVGYDYLGRYILEVTMRNDGSSRFSPTARWGLFPAALAAWRISEEPFVQRIIDPRILSNLKVRGSYGLLGDDANVNYQWVAGYNYPGQGAILGGTYVNGINSQGVTNQNFTWLKSKTFNVGLDMDLWNGLLSGSVDYFVRNREGLPAAKSAQVPGTVGLPLPLENLNSDQNTSFEIVLGHRSQVAGVQYNISGNVSFTRFKNMYVEQTRQGNSYLNYKNNLNNRIANMWWGPLYGGQFSSYDQIYNYGINTGGGNQATLPGDYYYQDINQDGVIDDKDQVPIAIRDKPMVNFGMTLGASWKGFDLNVLLQGAANFHVEYDEQYAQPLTFGRSALVQFLDRWHPVDPKANVFDPKTTWVAGNYPVTGRPIAQGSKAVQNASYMRVKSLEIGYNLPHNVLKRVGIQNLRIYGNAYNLATITGLKYSDPEHPGKAGGSQNWDYGQAGYLYPQNRTYSVGASVSF</sequence>
<dbReference type="Pfam" id="PF07715">
    <property type="entry name" value="Plug"/>
    <property type="match status" value="1"/>
</dbReference>
<dbReference type="NCBIfam" id="TIGR04057">
    <property type="entry name" value="SusC_RagA_signa"/>
    <property type="match status" value="1"/>
</dbReference>
<dbReference type="AlphaFoldDB" id="A0A1M7J7N9"/>
<dbReference type="Proteomes" id="UP000184420">
    <property type="component" value="Unassembled WGS sequence"/>
</dbReference>
<evidence type="ECO:0000256" key="1">
    <source>
        <dbReference type="ARBA" id="ARBA00022729"/>
    </source>
</evidence>
<dbReference type="InterPro" id="IPR037066">
    <property type="entry name" value="Plug_dom_sf"/>
</dbReference>
<comment type="subcellular location">
    <subcellularLocation>
        <location evidence="2">Cell outer membrane</location>
        <topology evidence="2">Multi-pass membrane protein</topology>
    </subcellularLocation>
</comment>
<dbReference type="GO" id="GO:0044718">
    <property type="term" value="P:siderophore transmembrane transport"/>
    <property type="evidence" value="ECO:0007669"/>
    <property type="project" value="TreeGrafter"/>
</dbReference>